<protein>
    <submittedName>
        <fullName evidence="2">Uncharacterized protein</fullName>
    </submittedName>
</protein>
<sequence length="65" mass="7207">MGLYGGEGCCAACAVCQALWLDRLCPQVFQRLEYWGVSFVYSFVMAVLSLVWGVCITHCLVARDP</sequence>
<evidence type="ECO:0000313" key="3">
    <source>
        <dbReference type="Proteomes" id="UP000000812"/>
    </source>
</evidence>
<proteinExistence type="predicted"/>
<dbReference type="Proteomes" id="UP000000812">
    <property type="component" value="Chromosome"/>
</dbReference>
<keyword evidence="1" id="KW-0472">Membrane</keyword>
<keyword evidence="1" id="KW-0812">Transmembrane</keyword>
<organism evidence="2 3">
    <name type="scientific">Xylella fastidiosa (strain 9a5c)</name>
    <dbReference type="NCBI Taxonomy" id="160492"/>
    <lineage>
        <taxon>Bacteria</taxon>
        <taxon>Pseudomonadati</taxon>
        <taxon>Pseudomonadota</taxon>
        <taxon>Gammaproteobacteria</taxon>
        <taxon>Lysobacterales</taxon>
        <taxon>Lysobacteraceae</taxon>
        <taxon>Xylella</taxon>
    </lineage>
</organism>
<reference evidence="2 3" key="1">
    <citation type="journal article" date="2000" name="Nature">
        <title>The genome sequence of the plant pathogen Xylella fastidiosa.</title>
        <authorList>
            <person name="Simpson A.J."/>
            <person name="Reinach F.C."/>
            <person name="Arruda P."/>
            <person name="Abreu F.A."/>
            <person name="Acencio M."/>
            <person name="Alvarenga R."/>
            <person name="Alves L.M."/>
            <person name="Araya J.E."/>
            <person name="Baia G.S."/>
            <person name="Baptista C.S."/>
            <person name="Barros M.H."/>
            <person name="Bonaccorsi E.D."/>
            <person name="Bordin S."/>
            <person name="Bove J.M."/>
            <person name="Briones M.R."/>
            <person name="Bueno M.R."/>
            <person name="Camargo A.A."/>
            <person name="Camargo L.E."/>
            <person name="Carraro D.M."/>
            <person name="Carrer H."/>
            <person name="Colauto N.B."/>
            <person name="Colombo C."/>
            <person name="Costa F.F."/>
            <person name="Costa M.C."/>
            <person name="Costa-Neto C.M."/>
            <person name="Coutinho L.L."/>
            <person name="Cristofani M."/>
            <person name="Dias-Neto E."/>
            <person name="Docena C."/>
            <person name="El-Dorry H."/>
            <person name="Facincani A.P."/>
            <person name="Ferreira A.J."/>
            <person name="Ferreira V.C."/>
            <person name="Ferro J.A."/>
            <person name="Fraga J.S."/>
            <person name="Franca S.C."/>
            <person name="Franco M.C."/>
            <person name="Frohme M."/>
            <person name="Furlan L.R."/>
            <person name="Garnier M."/>
            <person name="Goldman G.H."/>
            <person name="Goldman M.H."/>
            <person name="Gomes S.L."/>
            <person name="Gruber A."/>
            <person name="Ho P.L."/>
            <person name="Hoheisel J.D."/>
            <person name="Junqueira M.L."/>
            <person name="Kemper E.L."/>
            <person name="Kitajima J.P."/>
            <person name="Krieger J.E."/>
            <person name="Kuramae E.E."/>
            <person name="Laigret F."/>
            <person name="Lambais M.R."/>
            <person name="Leite L.C."/>
            <person name="Lemos E.G."/>
            <person name="Lemos M.V."/>
            <person name="Lopes S.A."/>
            <person name="Lopes C.R."/>
            <person name="Machado J.A."/>
            <person name="Machado M.A."/>
            <person name="Madeira A.M."/>
            <person name="Madeira H.M."/>
            <person name="Marino C.L."/>
            <person name="Marques M.V."/>
            <person name="Martins E.A."/>
            <person name="Martins E.M."/>
            <person name="Matsukuma A.Y."/>
            <person name="Menck C.F."/>
            <person name="Miracca E.C."/>
            <person name="Miyaki C.Y."/>
            <person name="Monteriro-Vitorello C.B."/>
            <person name="Moon D.H."/>
            <person name="Nagai M.A."/>
            <person name="Nascimento A.L."/>
            <person name="Netto L.E."/>
            <person name="Nhani A.Jr."/>
            <person name="Nobrega F.G."/>
            <person name="Nunes L.R."/>
            <person name="Oliveira M.A."/>
            <person name="de Oliveira M.C."/>
            <person name="de Oliveira R.C."/>
            <person name="Palmieri D.A."/>
            <person name="Paris A."/>
            <person name="Peixoto B.R."/>
            <person name="Pereira G.A."/>
            <person name="Pereira H.A.Jr."/>
            <person name="Pesquero J.B."/>
            <person name="Quaggio R.B."/>
            <person name="Roberto P.G."/>
            <person name="Rodrigues V."/>
            <person name="de M Rosa A.J."/>
            <person name="de Rosa V.E.Jr."/>
            <person name="de Sa R.G."/>
            <person name="Santelli R.V."/>
            <person name="Sawasaki H.E."/>
            <person name="da Silva A.C."/>
            <person name="da Silva A.M."/>
            <person name="da Silva F.R."/>
            <person name="da Silva W.A.Jr."/>
            <person name="da Silveira J.F."/>
            <person name="Silvestri M.L."/>
            <person name="Siqueira W.J."/>
            <person name="de Souza A.A."/>
            <person name="de Souza A.P."/>
            <person name="Terenzi M.F."/>
            <person name="Truffi D."/>
            <person name="Tsai S.M."/>
            <person name="Tsuhako M.H."/>
            <person name="Vallada H."/>
            <person name="Van Sluys M.A."/>
            <person name="Verjovski-Almeida S."/>
            <person name="Vettore A.L."/>
            <person name="Zago M.A."/>
            <person name="Zatz M."/>
            <person name="Meidanis J."/>
            <person name="Setubal J.C."/>
        </authorList>
    </citation>
    <scope>NUCLEOTIDE SEQUENCE [LARGE SCALE GENOMIC DNA]</scope>
    <source>
        <strain evidence="2 3">9a5c</strain>
    </source>
</reference>
<accession>Q9PB80</accession>
<gene>
    <name evidence="2" type="ordered locus">XF_2264</name>
</gene>
<keyword evidence="1" id="KW-1133">Transmembrane helix</keyword>
<dbReference type="KEGG" id="xfa:XF_2264"/>
<feature type="transmembrane region" description="Helical" evidence="1">
    <location>
        <begin position="39"/>
        <end position="61"/>
    </location>
</feature>
<name>Q9PB80_XYLFA</name>
<dbReference type="EMBL" id="AE003849">
    <property type="protein sequence ID" value="AAF85063.1"/>
    <property type="molecule type" value="Genomic_DNA"/>
</dbReference>
<dbReference type="AlphaFoldDB" id="Q9PB80"/>
<evidence type="ECO:0000313" key="2">
    <source>
        <dbReference type="EMBL" id="AAF85063.1"/>
    </source>
</evidence>
<dbReference type="PIR" id="F82580">
    <property type="entry name" value="F82580"/>
</dbReference>
<dbReference type="STRING" id="160492.XF_2264"/>
<dbReference type="HOGENOM" id="CLU_2848908_0_0_6"/>
<evidence type="ECO:0000256" key="1">
    <source>
        <dbReference type="SAM" id="Phobius"/>
    </source>
</evidence>